<dbReference type="Proteomes" id="UP000198341">
    <property type="component" value="Chromosome 9"/>
</dbReference>
<dbReference type="RefSeq" id="XP_007511002.1">
    <property type="nucleotide sequence ID" value="XM_007510940.1"/>
</dbReference>
<dbReference type="GO" id="GO:0000987">
    <property type="term" value="F:cis-regulatory region sequence-specific DNA binding"/>
    <property type="evidence" value="ECO:0007669"/>
    <property type="project" value="TreeGrafter"/>
</dbReference>
<dbReference type="GO" id="GO:0005634">
    <property type="term" value="C:nucleus"/>
    <property type="evidence" value="ECO:0007669"/>
    <property type="project" value="TreeGrafter"/>
</dbReference>
<dbReference type="SUPFAM" id="SSF51197">
    <property type="entry name" value="Clavaminate synthase-like"/>
    <property type="match status" value="1"/>
</dbReference>
<accession>K8F3C9</accession>
<dbReference type="InterPro" id="IPR003347">
    <property type="entry name" value="JmjC_dom"/>
</dbReference>
<gene>
    <name evidence="4" type="ORF">Bathy09g04180</name>
</gene>
<evidence type="ECO:0000256" key="2">
    <source>
        <dbReference type="SAM" id="MobiDB-lite"/>
    </source>
</evidence>
<evidence type="ECO:0000256" key="1">
    <source>
        <dbReference type="ARBA" id="ARBA00006801"/>
    </source>
</evidence>
<organism evidence="4 5">
    <name type="scientific">Bathycoccus prasinos</name>
    <dbReference type="NCBI Taxonomy" id="41875"/>
    <lineage>
        <taxon>Eukaryota</taxon>
        <taxon>Viridiplantae</taxon>
        <taxon>Chlorophyta</taxon>
        <taxon>Mamiellophyceae</taxon>
        <taxon>Mamiellales</taxon>
        <taxon>Bathycoccaceae</taxon>
        <taxon>Bathycoccus</taxon>
    </lineage>
</organism>
<evidence type="ECO:0000259" key="3">
    <source>
        <dbReference type="PROSITE" id="PS51184"/>
    </source>
</evidence>
<feature type="region of interest" description="Disordered" evidence="2">
    <location>
        <begin position="507"/>
        <end position="552"/>
    </location>
</feature>
<protein>
    <recommendedName>
        <fullName evidence="3">JmjC domain-containing protein</fullName>
    </recommendedName>
</protein>
<dbReference type="STRING" id="41875.K8F3C9"/>
<dbReference type="EMBL" id="FO082270">
    <property type="protein sequence ID" value="CCO66562.1"/>
    <property type="molecule type" value="Genomic_DNA"/>
</dbReference>
<dbReference type="PANTHER" id="PTHR12480">
    <property type="entry name" value="ARGININE DEMETHYLASE AND LYSYL-HYDROXYLASE JMJD"/>
    <property type="match status" value="1"/>
</dbReference>
<keyword evidence="5" id="KW-1185">Reference proteome</keyword>
<proteinExistence type="inferred from homology"/>
<dbReference type="GeneID" id="19013924"/>
<dbReference type="Pfam" id="PF13621">
    <property type="entry name" value="Cupin_8"/>
    <property type="match status" value="1"/>
</dbReference>
<dbReference type="AlphaFoldDB" id="K8F3C9"/>
<reference evidence="4 5" key="1">
    <citation type="submission" date="2011-10" db="EMBL/GenBank/DDBJ databases">
        <authorList>
            <person name="Genoscope - CEA"/>
        </authorList>
    </citation>
    <scope>NUCLEOTIDE SEQUENCE [LARGE SCALE GENOMIC DNA]</scope>
    <source>
        <strain evidence="4 5">RCC 1105</strain>
    </source>
</reference>
<feature type="domain" description="JmjC" evidence="3">
    <location>
        <begin position="283"/>
        <end position="467"/>
    </location>
</feature>
<dbReference type="SUPFAM" id="SSF81383">
    <property type="entry name" value="F-box domain"/>
    <property type="match status" value="1"/>
</dbReference>
<dbReference type="InterPro" id="IPR036047">
    <property type="entry name" value="F-box-like_dom_sf"/>
</dbReference>
<dbReference type="KEGG" id="bpg:Bathy09g04180"/>
<dbReference type="Gene3D" id="2.60.120.650">
    <property type="entry name" value="Cupin"/>
    <property type="match status" value="1"/>
</dbReference>
<name>K8F3C9_9CHLO</name>
<evidence type="ECO:0000313" key="5">
    <source>
        <dbReference type="Proteomes" id="UP000198341"/>
    </source>
</evidence>
<comment type="similarity">
    <text evidence="1">Belongs to the JARID1 histone demethylase family.</text>
</comment>
<evidence type="ECO:0000313" key="4">
    <source>
        <dbReference type="EMBL" id="CCO66562.1"/>
    </source>
</evidence>
<feature type="compositionally biased region" description="Basic and acidic residues" evidence="2">
    <location>
        <begin position="507"/>
        <end position="516"/>
    </location>
</feature>
<dbReference type="eggNOG" id="KOG2130">
    <property type="taxonomic scope" value="Eukaryota"/>
</dbReference>
<dbReference type="InterPro" id="IPR050910">
    <property type="entry name" value="JMJD6_ArgDemeth/LysHydrox"/>
</dbReference>
<dbReference type="OrthoDB" id="424465at2759"/>
<dbReference type="InterPro" id="IPR041667">
    <property type="entry name" value="Cupin_8"/>
</dbReference>
<dbReference type="PANTHER" id="PTHR12480:SF21">
    <property type="entry name" value="JMJC DOMAIN-CONTAINING PROTEIN 8"/>
    <property type="match status" value="1"/>
</dbReference>
<sequence length="599" mass="69748">MTRSSCAATNNDTNDENEDYYDVKPFGMLFFLFDSPAEKRKYLHSRRESLGEFFSSFLDDRVLMNVLEHIDDAKTLAKFTMASKMCFQYASFDSLWKKLYLNRFGLEEADFRRCRNWKQLYYVKANETTLTMEKKTKVKKKMGCVYSDALYLPKQINNLEIKKTWVESFTVPEIDCSSSEKRTLADEESIESRFREEFENKNRPVVLRGLAKEWRAIEKWKTNDALLNEYGDETFLVGGYRTSLNNYLSYCLRENDTDDSKLLLFDPKVAKEEMWTENTEIFEEGGLFHNLFSKDGDYFKVLGEEKRPHYKWVIFGPNRSGSTFHVDPNGTSAWNAVLRGRKKWILFPNDEVPPGVFPSEDNASVVCPLTPLEWYENFYDTLLSCGDDDFEGEETSKRAYHFQETICEAGDVIFVPSQWWHCVVNLPPEHDDQDQDEEDRNVHLALTANFVSRSNMPTVLKILDSKNSNLVSGYDDKTQRRSLGEAFEKRMREMYPEILEDARKQRARTTKKEIAPPRKQQKRVGRLAKTTENANNVTKKPRGENANENNTKNKISTTTTIFSQHQQEQHTSSFAFSFWAKEEETNDTTTQANTDTTNT</sequence>
<dbReference type="PROSITE" id="PS51184">
    <property type="entry name" value="JMJC"/>
    <property type="match status" value="1"/>
</dbReference>